<keyword evidence="1" id="KW-0560">Oxidoreductase</keyword>
<dbReference type="OrthoDB" id="9812555at2"/>
<dbReference type="InterPro" id="IPR029041">
    <property type="entry name" value="FAD-linked_oxidoreductase-like"/>
</dbReference>
<name>A0A438AGR3_9RHOB</name>
<dbReference type="SUPFAM" id="SSF51730">
    <property type="entry name" value="FAD-linked oxidoreductase"/>
    <property type="match status" value="1"/>
</dbReference>
<dbReference type="RefSeq" id="WP_127906549.1">
    <property type="nucleotide sequence ID" value="NZ_RQXX01000003.1"/>
</dbReference>
<dbReference type="GO" id="GO:0016491">
    <property type="term" value="F:oxidoreductase activity"/>
    <property type="evidence" value="ECO:0007669"/>
    <property type="project" value="UniProtKB-KW"/>
</dbReference>
<evidence type="ECO:0000256" key="1">
    <source>
        <dbReference type="ARBA" id="ARBA00023002"/>
    </source>
</evidence>
<keyword evidence="3" id="KW-1185">Reference proteome</keyword>
<organism evidence="2 3">
    <name type="scientific">Mesobaculum littorinae</name>
    <dbReference type="NCBI Taxonomy" id="2486419"/>
    <lineage>
        <taxon>Bacteria</taxon>
        <taxon>Pseudomonadati</taxon>
        <taxon>Pseudomonadota</taxon>
        <taxon>Alphaproteobacteria</taxon>
        <taxon>Rhodobacterales</taxon>
        <taxon>Roseobacteraceae</taxon>
        <taxon>Mesobaculum</taxon>
    </lineage>
</organism>
<proteinExistence type="predicted"/>
<dbReference type="AlphaFoldDB" id="A0A438AGR3"/>
<protein>
    <submittedName>
        <fullName evidence="2">Methylenetetrahydrofolate reductase</fullName>
    </submittedName>
</protein>
<accession>A0A438AGR3</accession>
<evidence type="ECO:0000313" key="2">
    <source>
        <dbReference type="EMBL" id="RVV97884.1"/>
    </source>
</evidence>
<dbReference type="Proteomes" id="UP000285908">
    <property type="component" value="Unassembled WGS sequence"/>
</dbReference>
<evidence type="ECO:0000313" key="3">
    <source>
        <dbReference type="Proteomes" id="UP000285908"/>
    </source>
</evidence>
<dbReference type="Gene3D" id="3.20.20.220">
    <property type="match status" value="1"/>
</dbReference>
<dbReference type="EMBL" id="RQXX01000003">
    <property type="protein sequence ID" value="RVV97884.1"/>
    <property type="molecule type" value="Genomic_DNA"/>
</dbReference>
<sequence>MGILDFLGGKKKDAGDAPAVDLRPVLDGYSLEVMPRTATKVEDFPALVPAKTRIYIAHIEGTPIEEMLATAKRLHEDGFKVMPHFPARIIKDQATLEDWIKRYRDEADIRQALLLAGGVDKPHGDYHSSMQLLETGLFDKYGFERLHVAGHPEGNKDIDADGSSANVDAAAKWKQDFSQRTDAEMAMVTQFAFDMAPVIEWADRLKAEGVDLPIHVGVAGPAKLQTLIKYAIACGVGPSLKVLQKRAADVSKLMVPYEPTEVLEQLSAHKQAKPDSNLASVHFFPLGGIKTNVTWANEHGGAQPMRVG</sequence>
<gene>
    <name evidence="2" type="ORF">EKE94_10425</name>
</gene>
<comment type="caution">
    <text evidence="2">The sequence shown here is derived from an EMBL/GenBank/DDBJ whole genome shotgun (WGS) entry which is preliminary data.</text>
</comment>
<reference evidence="2 3" key="1">
    <citation type="submission" date="2018-11" db="EMBL/GenBank/DDBJ databases">
        <title>Mesobaculum littorinae gen. nov., sp. nov., isolated from Littorina scabra that represents a novel genus of the order Rhodobacteraceae.</title>
        <authorList>
            <person name="Li F."/>
        </authorList>
    </citation>
    <scope>NUCLEOTIDE SEQUENCE [LARGE SCALE GENOMIC DNA]</scope>
    <source>
        <strain evidence="2 3">M0103</strain>
    </source>
</reference>